<keyword evidence="10" id="KW-1185">Reference proteome</keyword>
<gene>
    <name evidence="9" type="ORF">NCTC10179_00264</name>
</gene>
<comment type="similarity">
    <text evidence="7">Belongs to the binding-protein-dependent transport system permease family.</text>
</comment>
<dbReference type="AlphaFoldDB" id="A0A449B693"/>
<feature type="transmembrane region" description="Helical" evidence="7">
    <location>
        <begin position="35"/>
        <end position="57"/>
    </location>
</feature>
<evidence type="ECO:0000256" key="7">
    <source>
        <dbReference type="RuleBase" id="RU363032"/>
    </source>
</evidence>
<dbReference type="KEGG" id="mcou:NCTC10179_00264"/>
<dbReference type="PANTHER" id="PTHR43386">
    <property type="entry name" value="OLIGOPEPTIDE TRANSPORT SYSTEM PERMEASE PROTEIN APPC"/>
    <property type="match status" value="1"/>
</dbReference>
<dbReference type="Pfam" id="PF00528">
    <property type="entry name" value="BPD_transp_1"/>
    <property type="match status" value="1"/>
</dbReference>
<dbReference type="InterPro" id="IPR000515">
    <property type="entry name" value="MetI-like"/>
</dbReference>
<dbReference type="GO" id="GO:0055085">
    <property type="term" value="P:transmembrane transport"/>
    <property type="evidence" value="ECO:0007669"/>
    <property type="project" value="InterPro"/>
</dbReference>
<dbReference type="GO" id="GO:0005886">
    <property type="term" value="C:plasma membrane"/>
    <property type="evidence" value="ECO:0007669"/>
    <property type="project" value="UniProtKB-SubCell"/>
</dbReference>
<dbReference type="EMBL" id="LR215039">
    <property type="protein sequence ID" value="VEU76099.1"/>
    <property type="molecule type" value="Genomic_DNA"/>
</dbReference>
<dbReference type="PANTHER" id="PTHR43386:SF1">
    <property type="entry name" value="D,D-DIPEPTIDE TRANSPORT SYSTEM PERMEASE PROTEIN DDPC-RELATED"/>
    <property type="match status" value="1"/>
</dbReference>
<evidence type="ECO:0000256" key="3">
    <source>
        <dbReference type="ARBA" id="ARBA00022475"/>
    </source>
</evidence>
<accession>A0A449B693</accession>
<evidence type="ECO:0000256" key="4">
    <source>
        <dbReference type="ARBA" id="ARBA00022692"/>
    </source>
</evidence>
<keyword evidence="6 7" id="KW-0472">Membrane</keyword>
<feature type="domain" description="ABC transmembrane type-1" evidence="8">
    <location>
        <begin position="155"/>
        <end position="339"/>
    </location>
</feature>
<feature type="transmembrane region" description="Helical" evidence="7">
    <location>
        <begin position="191"/>
        <end position="212"/>
    </location>
</feature>
<evidence type="ECO:0000256" key="5">
    <source>
        <dbReference type="ARBA" id="ARBA00022989"/>
    </source>
</evidence>
<evidence type="ECO:0000256" key="6">
    <source>
        <dbReference type="ARBA" id="ARBA00023136"/>
    </source>
</evidence>
<feature type="transmembrane region" description="Helical" evidence="7">
    <location>
        <begin position="159"/>
        <end position="184"/>
    </location>
</feature>
<keyword evidence="4 7" id="KW-0812">Transmembrane</keyword>
<keyword evidence="3" id="KW-1003">Cell membrane</keyword>
<comment type="subcellular location">
    <subcellularLocation>
        <location evidence="1 7">Cell membrane</location>
        <topology evidence="1 7">Multi-pass membrane protein</topology>
    </subcellularLocation>
</comment>
<dbReference type="SUPFAM" id="SSF161098">
    <property type="entry name" value="MetI-like"/>
    <property type="match status" value="1"/>
</dbReference>
<dbReference type="CDD" id="cd06261">
    <property type="entry name" value="TM_PBP2"/>
    <property type="match status" value="1"/>
</dbReference>
<dbReference type="OrthoDB" id="398888at2"/>
<feature type="transmembrane region" description="Helical" evidence="7">
    <location>
        <begin position="322"/>
        <end position="343"/>
    </location>
</feature>
<evidence type="ECO:0000256" key="2">
    <source>
        <dbReference type="ARBA" id="ARBA00022448"/>
    </source>
</evidence>
<reference evidence="9 10" key="1">
    <citation type="submission" date="2019-01" db="EMBL/GenBank/DDBJ databases">
        <authorList>
            <consortium name="Pathogen Informatics"/>
        </authorList>
    </citation>
    <scope>NUCLEOTIDE SEQUENCE [LARGE SCALE GENOMIC DNA]</scope>
    <source>
        <strain evidence="9 10">NCTC10179</strain>
    </source>
</reference>
<dbReference type="RefSeq" id="WP_036433940.1">
    <property type="nucleotide sequence ID" value="NZ_LR215039.1"/>
</dbReference>
<evidence type="ECO:0000313" key="9">
    <source>
        <dbReference type="EMBL" id="VEU76099.1"/>
    </source>
</evidence>
<keyword evidence="5 7" id="KW-1133">Transmembrane helix</keyword>
<keyword evidence="2 7" id="KW-0813">Transport</keyword>
<feature type="transmembrane region" description="Helical" evidence="7">
    <location>
        <begin position="218"/>
        <end position="239"/>
    </location>
</feature>
<organism evidence="9 10">
    <name type="scientific">Mycoplasmopsis columboralis</name>
    <dbReference type="NCBI Taxonomy" id="171282"/>
    <lineage>
        <taxon>Bacteria</taxon>
        <taxon>Bacillati</taxon>
        <taxon>Mycoplasmatota</taxon>
        <taxon>Mycoplasmoidales</taxon>
        <taxon>Metamycoplasmataceae</taxon>
        <taxon>Mycoplasmopsis</taxon>
    </lineage>
</organism>
<proteinExistence type="inferred from homology"/>
<evidence type="ECO:0000256" key="1">
    <source>
        <dbReference type="ARBA" id="ARBA00004651"/>
    </source>
</evidence>
<sequence length="353" mass="40680">MNKQFHFVPTQNIPKANNEQSPHLPLWKQFFHNKFNLFIVICLLLIIFVLLAGSIFYKNSSYNPEYNSFLTNNLPSSLSPIVSRSYDKGPITDYLFYLNDHKVINLIDVQNYQSTYTITYNPYDVIYATTKIKLHYILGTNHNGVDNLAILFNSFSQTFAILFIAAFLQGVLGIYTGTAFGYFYQGKTSKISFWIIGTIMIIPFLFLSILLFNLTGYSFVKAILILSFIGFFAIFYFSYTHTVALMQKEYIIAYKVLGLRPYKIIWRMCKINLFNTLPLIAEQMSLGLISLAALSFFNIDGIYLFANIGNLYKQLIDNPNNVALFIVTFVLSIILIILIKSLAYKIAQIFWRR</sequence>
<protein>
    <submittedName>
        <fullName evidence="9">Dipeptide transporter</fullName>
    </submittedName>
</protein>
<dbReference type="InterPro" id="IPR050366">
    <property type="entry name" value="BP-dependent_transpt_permease"/>
</dbReference>
<feature type="transmembrane region" description="Helical" evidence="7">
    <location>
        <begin position="286"/>
        <end position="306"/>
    </location>
</feature>
<dbReference type="PROSITE" id="PS50928">
    <property type="entry name" value="ABC_TM1"/>
    <property type="match status" value="1"/>
</dbReference>
<evidence type="ECO:0000313" key="10">
    <source>
        <dbReference type="Proteomes" id="UP000289497"/>
    </source>
</evidence>
<name>A0A449B693_9BACT</name>
<evidence type="ECO:0000259" key="8">
    <source>
        <dbReference type="PROSITE" id="PS50928"/>
    </source>
</evidence>
<dbReference type="Proteomes" id="UP000289497">
    <property type="component" value="Chromosome"/>
</dbReference>
<dbReference type="InterPro" id="IPR035906">
    <property type="entry name" value="MetI-like_sf"/>
</dbReference>